<keyword evidence="3" id="KW-1185">Reference proteome</keyword>
<proteinExistence type="predicted"/>
<gene>
    <name evidence="2" type="ORF">NATSA_06195</name>
</gene>
<dbReference type="Proteomes" id="UP000673975">
    <property type="component" value="Unassembled WGS sequence"/>
</dbReference>
<reference evidence="2" key="1">
    <citation type="submission" date="2021-02" db="EMBL/GenBank/DDBJ databases">
        <title>Natronogracilivirga saccharolytica gen. nov. sp. nov. a new anaerobic, haloalkiliphilic carbohydrate-fermenting bacterium from soda lake and proposing of Cyclonatronumiaceae fam. nov. in the phylum Balneolaeota.</title>
        <authorList>
            <person name="Zhilina T.N."/>
            <person name="Sorokin D.Y."/>
            <person name="Zavarzina D.G."/>
            <person name="Toshchakov S.V."/>
            <person name="Kublanov I.V."/>
        </authorList>
    </citation>
    <scope>NUCLEOTIDE SEQUENCE</scope>
    <source>
        <strain evidence="2">Z-1702</strain>
    </source>
</reference>
<keyword evidence="1" id="KW-0732">Signal</keyword>
<dbReference type="AlphaFoldDB" id="A0A8J7UUB3"/>
<evidence type="ECO:0000313" key="3">
    <source>
        <dbReference type="Proteomes" id="UP000673975"/>
    </source>
</evidence>
<evidence type="ECO:0000256" key="1">
    <source>
        <dbReference type="SAM" id="SignalP"/>
    </source>
</evidence>
<name>A0A8J7UUB3_9BACT</name>
<accession>A0A8J7UUB3</accession>
<organism evidence="2 3">
    <name type="scientific">Natronogracilivirga saccharolytica</name>
    <dbReference type="NCBI Taxonomy" id="2812953"/>
    <lineage>
        <taxon>Bacteria</taxon>
        <taxon>Pseudomonadati</taxon>
        <taxon>Balneolota</taxon>
        <taxon>Balneolia</taxon>
        <taxon>Balneolales</taxon>
        <taxon>Cyclonatronaceae</taxon>
        <taxon>Natronogracilivirga</taxon>
    </lineage>
</organism>
<feature type="signal peptide" evidence="1">
    <location>
        <begin position="1"/>
        <end position="22"/>
    </location>
</feature>
<dbReference type="PROSITE" id="PS51257">
    <property type="entry name" value="PROKAR_LIPOPROTEIN"/>
    <property type="match status" value="1"/>
</dbReference>
<dbReference type="EMBL" id="JAFIDN010000003">
    <property type="protein sequence ID" value="MBP3192245.1"/>
    <property type="molecule type" value="Genomic_DNA"/>
</dbReference>
<protein>
    <submittedName>
        <fullName evidence="2">Uncharacterized protein</fullName>
    </submittedName>
</protein>
<dbReference type="RefSeq" id="WP_210511135.1">
    <property type="nucleotide sequence ID" value="NZ_JAFIDN010000003.1"/>
</dbReference>
<feature type="chain" id="PRO_5035329713" evidence="1">
    <location>
        <begin position="23"/>
        <end position="243"/>
    </location>
</feature>
<sequence>MTFFKTSRLFMFLFGIAFIVSSCDDNDNDDPMYPEPAGFSIQIDGVDFVIYEDGSYTYNPEGVTPEYEYNNRVMLSMVHEGGNLVDTRETRPDSPRYYSPVVQIRFHDAQGNHIPYPEERDSEGEINPDGQYRLEYDWVDPVEDRKANIEQHGGDGSWGFHIRADQPGETGIVFSVYRCEDVADIVSLGFSDDPNDPQRTERECNVAEEQVFEASAPLMIYVDDEYEGIEEGRYPHERHFRIR</sequence>
<comment type="caution">
    <text evidence="2">The sequence shown here is derived from an EMBL/GenBank/DDBJ whole genome shotgun (WGS) entry which is preliminary data.</text>
</comment>
<evidence type="ECO:0000313" key="2">
    <source>
        <dbReference type="EMBL" id="MBP3192245.1"/>
    </source>
</evidence>